<accession>A0A9Q0LWW7</accession>
<gene>
    <name evidence="2" type="ORF">M0811_04646</name>
</gene>
<feature type="domain" description="Transposase Helix-turn-helix" evidence="1">
    <location>
        <begin position="54"/>
        <end position="104"/>
    </location>
</feature>
<evidence type="ECO:0000259" key="1">
    <source>
        <dbReference type="Pfam" id="PF13613"/>
    </source>
</evidence>
<evidence type="ECO:0000313" key="3">
    <source>
        <dbReference type="Proteomes" id="UP001149090"/>
    </source>
</evidence>
<dbReference type="EMBL" id="JAPDFW010000044">
    <property type="protein sequence ID" value="KAJ5078923.1"/>
    <property type="molecule type" value="Genomic_DNA"/>
</dbReference>
<organism evidence="2 3">
    <name type="scientific">Anaeramoeba ignava</name>
    <name type="common">Anaerobic marine amoeba</name>
    <dbReference type="NCBI Taxonomy" id="1746090"/>
    <lineage>
        <taxon>Eukaryota</taxon>
        <taxon>Metamonada</taxon>
        <taxon>Anaeramoebidae</taxon>
        <taxon>Anaeramoeba</taxon>
    </lineage>
</organism>
<sequence>MDYNNFHWWSKGQPIKGAHYFKCSRPGCPAILKITSDGYWIIKIHIHQNEKQSCLNIQNQLLLFLIWNHYNFPYSILGFIWRISDSTAKRYINKLLPILAKVLRDEIPKKF</sequence>
<dbReference type="InterPro" id="IPR027805">
    <property type="entry name" value="Transposase_HTH_dom"/>
</dbReference>
<proteinExistence type="predicted"/>
<reference evidence="2" key="1">
    <citation type="submission" date="2022-10" db="EMBL/GenBank/DDBJ databases">
        <title>Novel sulphate-reducing endosymbionts in the free-living metamonad Anaeramoeba.</title>
        <authorList>
            <person name="Jerlstrom-Hultqvist J."/>
            <person name="Cepicka I."/>
            <person name="Gallot-Lavallee L."/>
            <person name="Salas-Leiva D."/>
            <person name="Curtis B.A."/>
            <person name="Zahonova K."/>
            <person name="Pipaliya S."/>
            <person name="Dacks J."/>
            <person name="Roger A.J."/>
        </authorList>
    </citation>
    <scope>NUCLEOTIDE SEQUENCE</scope>
    <source>
        <strain evidence="2">BMAN</strain>
    </source>
</reference>
<comment type="caution">
    <text evidence="2">The sequence shown here is derived from an EMBL/GenBank/DDBJ whole genome shotgun (WGS) entry which is preliminary data.</text>
</comment>
<protein>
    <submittedName>
        <fullName evidence="2">Thap domain protein</fullName>
    </submittedName>
</protein>
<dbReference type="AlphaFoldDB" id="A0A9Q0LWW7"/>
<dbReference type="Proteomes" id="UP001149090">
    <property type="component" value="Unassembled WGS sequence"/>
</dbReference>
<keyword evidence="3" id="KW-1185">Reference proteome</keyword>
<evidence type="ECO:0000313" key="2">
    <source>
        <dbReference type="EMBL" id="KAJ5078923.1"/>
    </source>
</evidence>
<name>A0A9Q0LWW7_ANAIG</name>
<dbReference type="Pfam" id="PF13613">
    <property type="entry name" value="HTH_Tnp_4"/>
    <property type="match status" value="1"/>
</dbReference>